<evidence type="ECO:0000313" key="2">
    <source>
        <dbReference type="EMBL" id="MBB5839980.1"/>
    </source>
</evidence>
<dbReference type="Gene3D" id="3.40.630.30">
    <property type="match status" value="1"/>
</dbReference>
<accession>A0A7W9JDZ9</accession>
<dbReference type="CDD" id="cd04301">
    <property type="entry name" value="NAT_SF"/>
    <property type="match status" value="1"/>
</dbReference>
<protein>
    <submittedName>
        <fullName evidence="2">GNAT superfamily N-acetyltransferase</fullName>
    </submittedName>
</protein>
<dbReference type="GO" id="GO:0016747">
    <property type="term" value="F:acyltransferase activity, transferring groups other than amino-acyl groups"/>
    <property type="evidence" value="ECO:0007669"/>
    <property type="project" value="InterPro"/>
</dbReference>
<dbReference type="SUPFAM" id="SSF55729">
    <property type="entry name" value="Acyl-CoA N-acyltransferases (Nat)"/>
    <property type="match status" value="1"/>
</dbReference>
<evidence type="ECO:0000259" key="1">
    <source>
        <dbReference type="PROSITE" id="PS51186"/>
    </source>
</evidence>
<name>A0A7W9JDZ9_9ACTN</name>
<dbReference type="RefSeq" id="WP_184802021.1">
    <property type="nucleotide sequence ID" value="NZ_JACHMY010000001.1"/>
</dbReference>
<dbReference type="Proteomes" id="UP000549971">
    <property type="component" value="Unassembled WGS sequence"/>
</dbReference>
<proteinExistence type="predicted"/>
<sequence length="166" mass="18955">MDVEVLTDDDWKLLQDLRLRALEESPDAFLSKADAGRAGDEAYWRERCTRNAWVVARIGRQAVGMACSVQDPEQPPYVRHIESVWVDPDHREKGVLRAMLRQLVEREPAVRDWYVWVLDGSDLARGVYEHLGFATTGERQTLAGSFERSEERLKLIPGPTDRGPLP</sequence>
<keyword evidence="2" id="KW-0808">Transferase</keyword>
<evidence type="ECO:0000313" key="3">
    <source>
        <dbReference type="Proteomes" id="UP000549971"/>
    </source>
</evidence>
<dbReference type="AlphaFoldDB" id="A0A7W9JDZ9"/>
<dbReference type="InterPro" id="IPR016181">
    <property type="entry name" value="Acyl_CoA_acyltransferase"/>
</dbReference>
<organism evidence="2 3">
    <name type="scientific">Kribbella italica</name>
    <dbReference type="NCBI Taxonomy" id="1540520"/>
    <lineage>
        <taxon>Bacteria</taxon>
        <taxon>Bacillati</taxon>
        <taxon>Actinomycetota</taxon>
        <taxon>Actinomycetes</taxon>
        <taxon>Propionibacteriales</taxon>
        <taxon>Kribbellaceae</taxon>
        <taxon>Kribbella</taxon>
    </lineage>
</organism>
<dbReference type="InterPro" id="IPR000182">
    <property type="entry name" value="GNAT_dom"/>
</dbReference>
<gene>
    <name evidence="2" type="ORF">HDA39_006714</name>
</gene>
<dbReference type="Pfam" id="PF00583">
    <property type="entry name" value="Acetyltransf_1"/>
    <property type="match status" value="1"/>
</dbReference>
<dbReference type="PROSITE" id="PS51186">
    <property type="entry name" value="GNAT"/>
    <property type="match status" value="1"/>
</dbReference>
<dbReference type="EMBL" id="JACHMY010000001">
    <property type="protein sequence ID" value="MBB5839980.1"/>
    <property type="molecule type" value="Genomic_DNA"/>
</dbReference>
<comment type="caution">
    <text evidence="2">The sequence shown here is derived from an EMBL/GenBank/DDBJ whole genome shotgun (WGS) entry which is preliminary data.</text>
</comment>
<reference evidence="2 3" key="1">
    <citation type="submission" date="2020-08" db="EMBL/GenBank/DDBJ databases">
        <title>Sequencing the genomes of 1000 actinobacteria strains.</title>
        <authorList>
            <person name="Klenk H.-P."/>
        </authorList>
    </citation>
    <scope>NUCLEOTIDE SEQUENCE [LARGE SCALE GENOMIC DNA]</scope>
    <source>
        <strain evidence="2 3">DSM 28967</strain>
    </source>
</reference>
<feature type="domain" description="N-acetyltransferase" evidence="1">
    <location>
        <begin position="1"/>
        <end position="156"/>
    </location>
</feature>
<keyword evidence="3" id="KW-1185">Reference proteome</keyword>